<dbReference type="SUPFAM" id="SSF52540">
    <property type="entry name" value="P-loop containing nucleoside triphosphate hydrolases"/>
    <property type="match status" value="1"/>
</dbReference>
<gene>
    <name evidence="2" type="ORF">GMBLW1_23410</name>
</gene>
<organism evidence="2">
    <name type="scientific">Tuwongella immobilis</name>
    <dbReference type="NCBI Taxonomy" id="692036"/>
    <lineage>
        <taxon>Bacteria</taxon>
        <taxon>Pseudomonadati</taxon>
        <taxon>Planctomycetota</taxon>
        <taxon>Planctomycetia</taxon>
        <taxon>Gemmatales</taxon>
        <taxon>Gemmataceae</taxon>
        <taxon>Tuwongella</taxon>
    </lineage>
</organism>
<dbReference type="InterPro" id="IPR017746">
    <property type="entry name" value="Cellulose_synthase_operon_BcsQ"/>
</dbReference>
<dbReference type="Pfam" id="PF06564">
    <property type="entry name" value="CBP_BcsQ"/>
    <property type="match status" value="1"/>
</dbReference>
<sequence length="377" mass="40625">MGRIFDSLNRSRELPSVGSAPVTGRSREPRTAILHGIAKGEPPLTPATPPPSREATPSTLPTPKREEDDVPYIEIGSASTGGTIFHLPPSMMPISKPVAPIAPIPAAAPAAAPISSPVAMNAKHGLPTLLPTLPAMAIKSRGEPTERPTLPMRKLFTIRFRALPEHLRRQPTREIGISPQVVTYHEPDHAISREYVALSREIEQQLGMHSPRTVVFASPMRGCGTSSVLMNLAVALARSPQRVLAIEGHTQNPALAAALGCATEPGLADLIGQSLPFNWSLHPTLQPHLHLLPTGRFTTSTPADAFATIHEPLGRRYDWLLVDSPLDAVLDWAPRSDAIYLVVPDDALESPLVTPWHNRLVAAGKLRGYILTQPVAN</sequence>
<protein>
    <recommendedName>
        <fullName evidence="4">AAA domain-containing protein</fullName>
    </recommendedName>
</protein>
<dbReference type="KEGG" id="tim:GMBLW1_23410"/>
<reference evidence="2" key="1">
    <citation type="submission" date="2019-04" db="EMBL/GenBank/DDBJ databases">
        <authorList>
            <consortium name="Science for Life Laboratories"/>
        </authorList>
    </citation>
    <scope>NUCLEOTIDE SEQUENCE</scope>
    <source>
        <strain evidence="2">MBLW1</strain>
    </source>
</reference>
<evidence type="ECO:0000313" key="3">
    <source>
        <dbReference type="Proteomes" id="UP000464378"/>
    </source>
</evidence>
<dbReference type="InterPro" id="IPR027417">
    <property type="entry name" value="P-loop_NTPase"/>
</dbReference>
<dbReference type="Proteomes" id="UP000464378">
    <property type="component" value="Chromosome"/>
</dbReference>
<proteinExistence type="predicted"/>
<keyword evidence="3" id="KW-1185">Reference proteome</keyword>
<evidence type="ECO:0000256" key="1">
    <source>
        <dbReference type="SAM" id="MobiDB-lite"/>
    </source>
</evidence>
<feature type="region of interest" description="Disordered" evidence="1">
    <location>
        <begin position="1"/>
        <end position="69"/>
    </location>
</feature>
<dbReference type="AlphaFoldDB" id="A0A6C2YK65"/>
<dbReference type="Gene3D" id="3.40.50.300">
    <property type="entry name" value="P-loop containing nucleotide triphosphate hydrolases"/>
    <property type="match status" value="1"/>
</dbReference>
<dbReference type="EMBL" id="LR586016">
    <property type="protein sequence ID" value="VIP01619.1"/>
    <property type="molecule type" value="Genomic_DNA"/>
</dbReference>
<accession>A0A6C2YK65</accession>
<dbReference type="RefSeq" id="WP_162656800.1">
    <property type="nucleotide sequence ID" value="NZ_LR593887.1"/>
</dbReference>
<evidence type="ECO:0008006" key="4">
    <source>
        <dbReference type="Google" id="ProtNLM"/>
    </source>
</evidence>
<dbReference type="EMBL" id="LR593887">
    <property type="protein sequence ID" value="VTR98946.1"/>
    <property type="molecule type" value="Genomic_DNA"/>
</dbReference>
<evidence type="ECO:0000313" key="2">
    <source>
        <dbReference type="EMBL" id="VIP01619.1"/>
    </source>
</evidence>
<name>A0A6C2YK65_9BACT</name>
<dbReference type="InParanoid" id="A0A6C2YK65"/>
<feature type="compositionally biased region" description="Pro residues" evidence="1">
    <location>
        <begin position="43"/>
        <end position="52"/>
    </location>
</feature>